<evidence type="ECO:0000256" key="4">
    <source>
        <dbReference type="ARBA" id="ARBA00023002"/>
    </source>
</evidence>
<dbReference type="SUPFAM" id="SSF56425">
    <property type="entry name" value="Succinate dehydrogenase/fumarate reductase flavoprotein, catalytic domain"/>
    <property type="match status" value="1"/>
</dbReference>
<dbReference type="PATRIC" id="fig|762967.3.peg.922"/>
<evidence type="ECO:0000256" key="2">
    <source>
        <dbReference type="ARBA" id="ARBA00022630"/>
    </source>
</evidence>
<dbReference type="SUPFAM" id="SSF51905">
    <property type="entry name" value="FAD/NAD(P)-binding domain"/>
    <property type="match status" value="1"/>
</dbReference>
<gene>
    <name evidence="7" type="ORF">HMPREF9440_01164</name>
</gene>
<evidence type="ECO:0000313" key="8">
    <source>
        <dbReference type="Proteomes" id="UP000004956"/>
    </source>
</evidence>
<dbReference type="Pfam" id="PF00890">
    <property type="entry name" value="FAD_binding_2"/>
    <property type="match status" value="1"/>
</dbReference>
<comment type="caution">
    <text evidence="7">The sequence shown here is derived from an EMBL/GenBank/DDBJ whole genome shotgun (WGS) entry which is preliminary data.</text>
</comment>
<dbReference type="InterPro" id="IPR050315">
    <property type="entry name" value="FAD-oxidoreductase_2"/>
</dbReference>
<accession>H3KEK0</accession>
<evidence type="ECO:0000313" key="7">
    <source>
        <dbReference type="EMBL" id="EHY31454.1"/>
    </source>
</evidence>
<dbReference type="InterPro" id="IPR036188">
    <property type="entry name" value="FAD/NAD-bd_sf"/>
</dbReference>
<dbReference type="NCBIfam" id="TIGR01813">
    <property type="entry name" value="flavo_cyto_c"/>
    <property type="match status" value="1"/>
</dbReference>
<name>H3KEK0_9BURK</name>
<dbReference type="GO" id="GO:0016491">
    <property type="term" value="F:oxidoreductase activity"/>
    <property type="evidence" value="ECO:0007669"/>
    <property type="project" value="UniProtKB-KW"/>
</dbReference>
<dbReference type="PRINTS" id="PR00411">
    <property type="entry name" value="PNDRDTASEI"/>
</dbReference>
<dbReference type="Gene3D" id="3.90.700.10">
    <property type="entry name" value="Succinate dehydrogenase/fumarate reductase flavoprotein, catalytic domain"/>
    <property type="match status" value="1"/>
</dbReference>
<dbReference type="PANTHER" id="PTHR43400:SF7">
    <property type="entry name" value="FAD-DEPENDENT OXIDOREDUCTASE 2 FAD BINDING DOMAIN-CONTAINING PROTEIN"/>
    <property type="match status" value="1"/>
</dbReference>
<keyword evidence="4 5" id="KW-0560">Oxidoreductase</keyword>
<dbReference type="PANTHER" id="PTHR43400">
    <property type="entry name" value="FUMARATE REDUCTASE"/>
    <property type="match status" value="1"/>
</dbReference>
<dbReference type="Proteomes" id="UP000004956">
    <property type="component" value="Unassembled WGS sequence"/>
</dbReference>
<evidence type="ECO:0000256" key="1">
    <source>
        <dbReference type="ARBA" id="ARBA00001974"/>
    </source>
</evidence>
<protein>
    <submittedName>
        <fullName evidence="7">Flavocytochrome c</fullName>
    </submittedName>
</protein>
<dbReference type="STRING" id="762967.HMPREF9440_01164"/>
<dbReference type="Gene3D" id="3.50.50.60">
    <property type="entry name" value="FAD/NAD(P)-binding domain"/>
    <property type="match status" value="1"/>
</dbReference>
<dbReference type="EMBL" id="AFBQ01000158">
    <property type="protein sequence ID" value="EHY31454.1"/>
    <property type="molecule type" value="Genomic_DNA"/>
</dbReference>
<comment type="similarity">
    <text evidence="5">Belongs to the FAD-dependent oxidoreductase 2 family. FRD/SDH subfamily.</text>
</comment>
<comment type="cofactor">
    <cofactor evidence="1">
        <name>FAD</name>
        <dbReference type="ChEBI" id="CHEBI:57692"/>
    </cofactor>
</comment>
<organism evidence="7 8">
    <name type="scientific">Sutterella parvirubra YIT 11816</name>
    <dbReference type="NCBI Taxonomy" id="762967"/>
    <lineage>
        <taxon>Bacteria</taxon>
        <taxon>Pseudomonadati</taxon>
        <taxon>Pseudomonadota</taxon>
        <taxon>Betaproteobacteria</taxon>
        <taxon>Burkholderiales</taxon>
        <taxon>Sutterellaceae</taxon>
        <taxon>Sutterella</taxon>
    </lineage>
</organism>
<dbReference type="InterPro" id="IPR010960">
    <property type="entry name" value="Flavocytochrome_c"/>
</dbReference>
<dbReference type="InterPro" id="IPR027477">
    <property type="entry name" value="Succ_DH/fumarate_Rdtase_cat_sf"/>
</dbReference>
<reference evidence="7 8" key="1">
    <citation type="submission" date="2011-11" db="EMBL/GenBank/DDBJ databases">
        <authorList>
            <person name="Weinstock G."/>
            <person name="Sodergren E."/>
            <person name="Clifton S."/>
            <person name="Fulton L."/>
            <person name="Fulton B."/>
            <person name="Courtney L."/>
            <person name="Fronick C."/>
            <person name="Harrison M."/>
            <person name="Strong C."/>
            <person name="Farmer C."/>
            <person name="Delahaunty K."/>
            <person name="Markovic C."/>
            <person name="Hall O."/>
            <person name="Minx P."/>
            <person name="Tomlinson C."/>
            <person name="Mitreva M."/>
            <person name="Hou S."/>
            <person name="Chen J."/>
            <person name="Wollam A."/>
            <person name="Pepin K.H."/>
            <person name="Johnson M."/>
            <person name="Bhonagiri V."/>
            <person name="Zhang X."/>
            <person name="Suruliraj S."/>
            <person name="Warren W."/>
            <person name="Chinwalla A."/>
            <person name="Mardis E.R."/>
            <person name="Wilson R.K."/>
        </authorList>
    </citation>
    <scope>NUCLEOTIDE SEQUENCE [LARGE SCALE GENOMIC DNA]</scope>
    <source>
        <strain evidence="7 8">YIT 11816</strain>
    </source>
</reference>
<sequence length="527" mass="55843">MTPDIFRRRLLDRTVRAALLGGLLAKAPAAAWGADASDSSDSSDASDSSEPEDIAEDFAHEIWDVVVVGSGTAGLCAAIAAREAGARRVVILEKLALTGGHGILSSGSVAVATRRPQSEDPDADIREMTAEMLRAGGDLARPELVRKLARESESAVAWLAGMGVNWRNVRYRAVGSVTARNISTGSPQAGYDYVSALSRRAVAIGAEIRHNTRAVRLLTETMPDGSVQVVGVRAALGGVDDRGAPSMSDFPARAVVLATGGFGANVGMRMKYAPRLDATYGTTANPNRDLLDGAEGDGIRMAEAVGAELVGMEHIQLIPYSGGRLLDFVGGEIWVNDAGERFVPEGVPFAELARIVEDTGNRSFWAISDATTQKGASLGVKLDEAIVREAATIEEMAHGMDVPVGVLRRTIVTWNRDVKRGYDTRFGFPVQGVPIAKPPFYYGRETWSVHFTCGGVAIDEEARVLTARCRPIFGLFAAGEVTGGVHGKDRLGGMSMTDTFVFGRTAGRSAAEWANATAKLREGTAAP</sequence>
<evidence type="ECO:0000256" key="5">
    <source>
        <dbReference type="RuleBase" id="RU366062"/>
    </source>
</evidence>
<proteinExistence type="inferred from homology"/>
<keyword evidence="8" id="KW-1185">Reference proteome</keyword>
<evidence type="ECO:0000256" key="3">
    <source>
        <dbReference type="ARBA" id="ARBA00022827"/>
    </source>
</evidence>
<dbReference type="AlphaFoldDB" id="H3KEK0"/>
<dbReference type="GO" id="GO:0010181">
    <property type="term" value="F:FMN binding"/>
    <property type="evidence" value="ECO:0007669"/>
    <property type="project" value="InterPro"/>
</dbReference>
<keyword evidence="3 5" id="KW-0274">FAD</keyword>
<feature type="domain" description="FAD-dependent oxidoreductase 2 FAD-binding" evidence="6">
    <location>
        <begin position="64"/>
        <end position="495"/>
    </location>
</feature>
<evidence type="ECO:0000259" key="6">
    <source>
        <dbReference type="Pfam" id="PF00890"/>
    </source>
</evidence>
<dbReference type="InterPro" id="IPR003953">
    <property type="entry name" value="FAD-dep_OxRdtase_2_FAD-bd"/>
</dbReference>
<keyword evidence="2 5" id="KW-0285">Flavoprotein</keyword>
<dbReference type="OrthoDB" id="9813348at2"/>
<dbReference type="RefSeq" id="WP_008542001.1">
    <property type="nucleotide sequence ID" value="NZ_JH604946.1"/>
</dbReference>
<dbReference type="HOGENOM" id="CLU_011398_4_5_4"/>